<sequence>MKDESETPEAGRDTPRELKPANENPWYILMTLYGEQKGHKIDWELHEKNRKAWNAWSGQFLSDEEKAKAAKSSKIDIAELEAWPERRKELQNELERVFLERNPVAREIIVPSLGGPNVSVDMGRVSLVYKMIFTGMVFGTNISFDSAEFVRSSVFDFATFVKGSHFGQSLFSESVSFESTMFAQESRFVGVTFKRTASFFSAVFEGFSEFIGVSFAEQVSFERAVFESEVMFDSGKFSRALFKKTIFCEGANFEAVAFLHATRFDDVRFEKTASFEYAVFKGVTTFAGVKFGGETSFERTVFEEAISFQSGGFSQASFKQAKFSQSAIFNNVAFTQAASFEQASFMEVAKFDLSTFEKEISFHFANFEGYPYFMGTRFGVKGGAVCKADFTNAHFLKPTNFRDAVFLHRFPILAGSIIHSQTSFTAGNDNWPTDKEKLSSEEIEVARESCAVIRHALAKQGLPEDEHFFFRREMQFARQIGTRLERLPYQLFGWLSEYGYSIERPLLWLLGIWVTGYCFFATLFFHEDFGGDAAGAGNWTAAGLSLSNLFPVFGFGRLYFGKDFMEVMPWEVQVFSGFQTVAALPLLFFLGLALRQRFRLR</sequence>
<evidence type="ECO:0000313" key="4">
    <source>
        <dbReference type="Proteomes" id="UP000052022"/>
    </source>
</evidence>
<feature type="transmembrane region" description="Helical" evidence="2">
    <location>
        <begin position="506"/>
        <end position="525"/>
    </location>
</feature>
<evidence type="ECO:0000256" key="2">
    <source>
        <dbReference type="SAM" id="Phobius"/>
    </source>
</evidence>
<feature type="transmembrane region" description="Helical" evidence="2">
    <location>
        <begin position="537"/>
        <end position="560"/>
    </location>
</feature>
<name>A0A0P1GQ98_9RHOB</name>
<dbReference type="Proteomes" id="UP000052022">
    <property type="component" value="Unassembled WGS sequence"/>
</dbReference>
<evidence type="ECO:0000256" key="1">
    <source>
        <dbReference type="SAM" id="MobiDB-lite"/>
    </source>
</evidence>
<keyword evidence="4" id="KW-1185">Reference proteome</keyword>
<keyword evidence="2" id="KW-0812">Transmembrane</keyword>
<organism evidence="3 4">
    <name type="scientific">Tritonibacter multivorans</name>
    <dbReference type="NCBI Taxonomy" id="928856"/>
    <lineage>
        <taxon>Bacteria</taxon>
        <taxon>Pseudomonadati</taxon>
        <taxon>Pseudomonadota</taxon>
        <taxon>Alphaproteobacteria</taxon>
        <taxon>Rhodobacterales</taxon>
        <taxon>Paracoccaceae</taxon>
        <taxon>Tritonibacter</taxon>
    </lineage>
</organism>
<dbReference type="STRING" id="928856.SAMN04488049_106146"/>
<evidence type="ECO:0008006" key="5">
    <source>
        <dbReference type="Google" id="ProtNLM"/>
    </source>
</evidence>
<dbReference type="RefSeq" id="WP_235811399.1">
    <property type="nucleotide sequence ID" value="NZ_CYSD01000015.1"/>
</dbReference>
<proteinExistence type="predicted"/>
<dbReference type="AlphaFoldDB" id="A0A0P1GQ98"/>
<accession>A0A0P1GQ98</accession>
<reference evidence="3 4" key="1">
    <citation type="submission" date="2015-09" db="EMBL/GenBank/DDBJ databases">
        <authorList>
            <consortium name="Swine Surveillance"/>
        </authorList>
    </citation>
    <scope>NUCLEOTIDE SEQUENCE [LARGE SCALE GENOMIC DNA]</scope>
    <source>
        <strain evidence="3 4">CECT 7557</strain>
    </source>
</reference>
<gene>
    <name evidence="3" type="ORF">TRM7557_01061</name>
</gene>
<keyword evidence="2" id="KW-1133">Transmembrane helix</keyword>
<feature type="compositionally biased region" description="Basic and acidic residues" evidence="1">
    <location>
        <begin position="1"/>
        <end position="20"/>
    </location>
</feature>
<feature type="transmembrane region" description="Helical" evidence="2">
    <location>
        <begin position="572"/>
        <end position="594"/>
    </location>
</feature>
<evidence type="ECO:0000313" key="3">
    <source>
        <dbReference type="EMBL" id="CUH76787.1"/>
    </source>
</evidence>
<keyword evidence="2" id="KW-0472">Membrane</keyword>
<dbReference type="EMBL" id="CYSD01000015">
    <property type="protein sequence ID" value="CUH76787.1"/>
    <property type="molecule type" value="Genomic_DNA"/>
</dbReference>
<feature type="region of interest" description="Disordered" evidence="1">
    <location>
        <begin position="1"/>
        <end position="22"/>
    </location>
</feature>
<protein>
    <recommendedName>
        <fullName evidence="5">Pentapeptide repeat-containing protein</fullName>
    </recommendedName>
</protein>